<dbReference type="GO" id="GO:0005886">
    <property type="term" value="C:plasma membrane"/>
    <property type="evidence" value="ECO:0007669"/>
    <property type="project" value="UniProtKB-SubCell"/>
</dbReference>
<keyword evidence="7 15" id="KW-0812">Transmembrane</keyword>
<keyword evidence="5" id="KW-0148">Chlorophyll</keyword>
<keyword evidence="10" id="KW-0076">Bacteriochlorophyll</keyword>
<reference evidence="17 18" key="1">
    <citation type="submission" date="2019-09" db="EMBL/GenBank/DDBJ databases">
        <title>Genome sequence of Rhodovastum atsumiense, a diverse member of the Acetobacteraceae family of non-sulfur purple photosynthetic bacteria.</title>
        <authorList>
            <person name="Meyer T."/>
            <person name="Kyndt J."/>
        </authorList>
    </citation>
    <scope>NUCLEOTIDE SEQUENCE [LARGE SCALE GENOMIC DNA]</scope>
    <source>
        <strain evidence="17 18">DSM 21279</strain>
    </source>
</reference>
<sequence length="70" mass="7783">MADEKVSASGLTEAEAKEFHAVFRQSFLIFVGIAVVAHVLVWSWRPWLPSVEGYTTSMIDGVQQIVSFLV</sequence>
<keyword evidence="9" id="KW-0460">Magnesium</keyword>
<proteinExistence type="inferred from homology"/>
<evidence type="ECO:0000256" key="8">
    <source>
        <dbReference type="ARBA" id="ARBA00022723"/>
    </source>
</evidence>
<keyword evidence="11 15" id="KW-1133">Transmembrane helix</keyword>
<dbReference type="GO" id="GO:0042314">
    <property type="term" value="F:bacteriochlorophyll binding"/>
    <property type="evidence" value="ECO:0007669"/>
    <property type="project" value="UniProtKB-KW"/>
</dbReference>
<keyword evidence="14" id="KW-0437">Light-harvesting polypeptide</keyword>
<evidence type="ECO:0000256" key="3">
    <source>
        <dbReference type="ARBA" id="ARBA00011052"/>
    </source>
</evidence>
<dbReference type="NCBIfam" id="NF040862">
    <property type="entry name" value="pufB_517_ASD"/>
    <property type="match status" value="1"/>
</dbReference>
<evidence type="ECO:0000256" key="1">
    <source>
        <dbReference type="ARBA" id="ARBA00002455"/>
    </source>
</evidence>
<dbReference type="Proteomes" id="UP000325255">
    <property type="component" value="Unassembled WGS sequence"/>
</dbReference>
<accession>A0A5M6IZH4</accession>
<comment type="caution">
    <text evidence="17">The sequence shown here is derived from an EMBL/GenBank/DDBJ whole genome shotgun (WGS) entry which is preliminary data.</text>
</comment>
<comment type="similarity">
    <text evidence="3">Belongs to the antenna complex beta subunit family.</text>
</comment>
<evidence type="ECO:0000256" key="5">
    <source>
        <dbReference type="ARBA" id="ARBA00022494"/>
    </source>
</evidence>
<evidence type="ECO:0000256" key="4">
    <source>
        <dbReference type="ARBA" id="ARBA00022475"/>
    </source>
</evidence>
<name>A0A5M6IZH4_9PROT</name>
<keyword evidence="4" id="KW-1003">Cell membrane</keyword>
<gene>
    <name evidence="17" type="ORF">F1189_05960</name>
</gene>
<dbReference type="SUPFAM" id="SSF56918">
    <property type="entry name" value="Light-harvesting complex subunits"/>
    <property type="match status" value="1"/>
</dbReference>
<keyword evidence="8" id="KW-0479">Metal-binding</keyword>
<keyword evidence="6" id="KW-0042">Antenna complex</keyword>
<keyword evidence="13 15" id="KW-0472">Membrane</keyword>
<dbReference type="InterPro" id="IPR035889">
    <property type="entry name" value="Light-harvesting_complex"/>
</dbReference>
<evidence type="ECO:0000256" key="6">
    <source>
        <dbReference type="ARBA" id="ARBA00022549"/>
    </source>
</evidence>
<protein>
    <submittedName>
        <fullName evidence="17">Light-harvesting protein</fullName>
    </submittedName>
</protein>
<comment type="function">
    <text evidence="1">Antenna complexes are light-harvesting systems, which transfer the excitation energy to the reaction centers.</text>
</comment>
<dbReference type="RefSeq" id="WP_150039724.1">
    <property type="nucleotide sequence ID" value="NZ_OW485601.1"/>
</dbReference>
<dbReference type="AlphaFoldDB" id="A0A5M6IZH4"/>
<dbReference type="Pfam" id="PF00556">
    <property type="entry name" value="LHC"/>
    <property type="match status" value="1"/>
</dbReference>
<evidence type="ECO:0000256" key="10">
    <source>
        <dbReference type="ARBA" id="ARBA00022956"/>
    </source>
</evidence>
<evidence type="ECO:0000256" key="12">
    <source>
        <dbReference type="ARBA" id="ARBA00022991"/>
    </source>
</evidence>
<evidence type="ECO:0000256" key="7">
    <source>
        <dbReference type="ARBA" id="ARBA00022692"/>
    </source>
</evidence>
<dbReference type="GO" id="GO:0019684">
    <property type="term" value="P:photosynthesis, light reaction"/>
    <property type="evidence" value="ECO:0007669"/>
    <property type="project" value="InterPro"/>
</dbReference>
<comment type="subcellular location">
    <subcellularLocation>
        <location evidence="2">Cell inner membrane</location>
        <topology evidence="2">Single-pass type II membrane protein</topology>
    </subcellularLocation>
</comment>
<dbReference type="OrthoDB" id="7391998at2"/>
<evidence type="ECO:0000256" key="15">
    <source>
        <dbReference type="SAM" id="Phobius"/>
    </source>
</evidence>
<dbReference type="InterPro" id="IPR002362">
    <property type="entry name" value="LHB-1/5"/>
</dbReference>
<dbReference type="InterPro" id="IPR023624">
    <property type="entry name" value="Antenna_beta_dom_sf"/>
</dbReference>
<dbReference type="PROSITE" id="PS00969">
    <property type="entry name" value="ANTENNA_COMP_BETA"/>
    <property type="match status" value="1"/>
</dbReference>
<dbReference type="Gene3D" id="1.20.5.250">
    <property type="match status" value="1"/>
</dbReference>
<feature type="domain" description="Antenna complex alpha/beta subunit" evidence="16">
    <location>
        <begin position="14"/>
        <end position="48"/>
    </location>
</feature>
<evidence type="ECO:0000256" key="9">
    <source>
        <dbReference type="ARBA" id="ARBA00022842"/>
    </source>
</evidence>
<organism evidence="17 18">
    <name type="scientific">Rhodovastum atsumiense</name>
    <dbReference type="NCBI Taxonomy" id="504468"/>
    <lineage>
        <taxon>Bacteria</taxon>
        <taxon>Pseudomonadati</taxon>
        <taxon>Pseudomonadota</taxon>
        <taxon>Alphaproteobacteria</taxon>
        <taxon>Acetobacterales</taxon>
        <taxon>Acetobacteraceae</taxon>
        <taxon>Rhodovastum</taxon>
    </lineage>
</organism>
<dbReference type="GO" id="GO:0030077">
    <property type="term" value="C:plasma membrane light-harvesting complex"/>
    <property type="evidence" value="ECO:0007669"/>
    <property type="project" value="InterPro"/>
</dbReference>
<evidence type="ECO:0000256" key="2">
    <source>
        <dbReference type="ARBA" id="ARBA00004249"/>
    </source>
</evidence>
<keyword evidence="18" id="KW-1185">Reference proteome</keyword>
<evidence type="ECO:0000256" key="11">
    <source>
        <dbReference type="ARBA" id="ARBA00022989"/>
    </source>
</evidence>
<keyword evidence="12" id="KW-0157">Chromophore</keyword>
<evidence type="ECO:0000256" key="14">
    <source>
        <dbReference type="ARBA" id="ARBA00023243"/>
    </source>
</evidence>
<evidence type="ECO:0000313" key="17">
    <source>
        <dbReference type="EMBL" id="KAA5613237.1"/>
    </source>
</evidence>
<evidence type="ECO:0000313" key="18">
    <source>
        <dbReference type="Proteomes" id="UP000325255"/>
    </source>
</evidence>
<feature type="transmembrane region" description="Helical" evidence="15">
    <location>
        <begin position="27"/>
        <end position="44"/>
    </location>
</feature>
<dbReference type="EMBL" id="VWPK01000007">
    <property type="protein sequence ID" value="KAA5613237.1"/>
    <property type="molecule type" value="Genomic_DNA"/>
</dbReference>
<dbReference type="GO" id="GO:0046872">
    <property type="term" value="F:metal ion binding"/>
    <property type="evidence" value="ECO:0007669"/>
    <property type="project" value="UniProtKB-KW"/>
</dbReference>
<dbReference type="InterPro" id="IPR000066">
    <property type="entry name" value="Antenna_a/b"/>
</dbReference>
<dbReference type="PRINTS" id="PR00674">
    <property type="entry name" value="LIGHTHARVSTB"/>
</dbReference>
<dbReference type="InterPro" id="IPR023623">
    <property type="entry name" value="Antenna_beta_CS"/>
</dbReference>
<evidence type="ECO:0000256" key="13">
    <source>
        <dbReference type="ARBA" id="ARBA00023136"/>
    </source>
</evidence>
<evidence type="ECO:0000259" key="16">
    <source>
        <dbReference type="Pfam" id="PF00556"/>
    </source>
</evidence>